<organism evidence="13 14">
    <name type="scientific">Paenibacillus lautus</name>
    <name type="common">Bacillus lautus</name>
    <dbReference type="NCBI Taxonomy" id="1401"/>
    <lineage>
        <taxon>Bacteria</taxon>
        <taxon>Bacillati</taxon>
        <taxon>Bacillota</taxon>
        <taxon>Bacilli</taxon>
        <taxon>Bacillales</taxon>
        <taxon>Paenibacillaceae</taxon>
        <taxon>Paenibacillus</taxon>
    </lineage>
</organism>
<evidence type="ECO:0000256" key="11">
    <source>
        <dbReference type="ARBA" id="ARBA00049336"/>
    </source>
</evidence>
<gene>
    <name evidence="13" type="ORF">BK123_30525</name>
</gene>
<dbReference type="InterPro" id="IPR005835">
    <property type="entry name" value="NTP_transferase_dom"/>
</dbReference>
<dbReference type="Gene3D" id="2.160.10.10">
    <property type="entry name" value="Hexapeptide repeat proteins"/>
    <property type="match status" value="1"/>
</dbReference>
<dbReference type="Pfam" id="PF00483">
    <property type="entry name" value="NTP_transferase"/>
    <property type="match status" value="1"/>
</dbReference>
<evidence type="ECO:0000313" key="14">
    <source>
        <dbReference type="Proteomes" id="UP000187074"/>
    </source>
</evidence>
<name>A0A1R1ASU3_PAELA</name>
<evidence type="ECO:0000256" key="3">
    <source>
        <dbReference type="ARBA" id="ARBA00012461"/>
    </source>
</evidence>
<dbReference type="AlphaFoldDB" id="A0A1R1ASU3"/>
<accession>A0A1R1ASU3</accession>
<evidence type="ECO:0000256" key="8">
    <source>
        <dbReference type="ARBA" id="ARBA00022842"/>
    </source>
</evidence>
<dbReference type="EMBL" id="MRTF01000014">
    <property type="protein sequence ID" value="OME88614.1"/>
    <property type="molecule type" value="Genomic_DNA"/>
</dbReference>
<evidence type="ECO:0000256" key="6">
    <source>
        <dbReference type="ARBA" id="ARBA00022695"/>
    </source>
</evidence>
<dbReference type="GO" id="GO:0008879">
    <property type="term" value="F:glucose-1-phosphate thymidylyltransferase activity"/>
    <property type="evidence" value="ECO:0007669"/>
    <property type="project" value="UniProtKB-EC"/>
</dbReference>
<dbReference type="CDD" id="cd04189">
    <property type="entry name" value="G1P_TT_long"/>
    <property type="match status" value="1"/>
</dbReference>
<proteinExistence type="inferred from homology"/>
<dbReference type="STRING" id="1401.BK123_30525"/>
<dbReference type="PANTHER" id="PTHR43532:SF1">
    <property type="entry name" value="GLUCOSE-1-PHOSPHATE THYMIDYLYLTRANSFERASE 1"/>
    <property type="match status" value="1"/>
</dbReference>
<evidence type="ECO:0000256" key="7">
    <source>
        <dbReference type="ARBA" id="ARBA00022723"/>
    </source>
</evidence>
<dbReference type="InterPro" id="IPR005907">
    <property type="entry name" value="G1P_thy_trans_s"/>
</dbReference>
<evidence type="ECO:0000313" key="13">
    <source>
        <dbReference type="EMBL" id="OME88614.1"/>
    </source>
</evidence>
<comment type="similarity">
    <text evidence="2">Belongs to the glucose-1-phosphate thymidylyltransferase family.</text>
</comment>
<evidence type="ECO:0000256" key="4">
    <source>
        <dbReference type="ARBA" id="ARBA00017654"/>
    </source>
</evidence>
<comment type="caution">
    <text evidence="13">The sequence shown here is derived from an EMBL/GenBank/DDBJ whole genome shotgun (WGS) entry which is preliminary data.</text>
</comment>
<dbReference type="EC" id="2.7.7.24" evidence="3"/>
<evidence type="ECO:0000256" key="9">
    <source>
        <dbReference type="ARBA" id="ARBA00032492"/>
    </source>
</evidence>
<protein>
    <recommendedName>
        <fullName evidence="4">Glucose-1-phosphate thymidylyltransferase</fullName>
        <ecNumber evidence="3">2.7.7.24</ecNumber>
    </recommendedName>
    <alternativeName>
        <fullName evidence="10">dTDP-glucose pyrophosphorylase</fullName>
    </alternativeName>
    <alternativeName>
        <fullName evidence="9">dTDP-glucose synthase</fullName>
    </alternativeName>
</protein>
<sequence>MKGLILCAGKGSRLYPFTRSYPKSLLPVANAPLLHACIDKLVEQQITEIGIVIHPSQETLIRASLEYVKRWNADFTYIFQYEPKGIANAVLLAQSFIGNHSFIMLLGDNLISISLSELRERAEAEGNHATLLLGEVDTPQDYGIAEVKDNRIVRLEEKPQAPKSNQAVLGAYVFTPTLFEAARKIKASARGEYEITDAIQWLIERGYQVSYAVADKPNIDVGTVPRWLEANRVTLQARRTSDIHPSVVLENCTLIEPVSIAEGTILKDCTIGPYVSIGASSFVENCHLENCVVMGQVHLKQLLQPLENTVIGHGSVLLGVR</sequence>
<dbReference type="RefSeq" id="WP_076326106.1">
    <property type="nucleotide sequence ID" value="NZ_JBCNGN010000008.1"/>
</dbReference>
<evidence type="ECO:0000256" key="10">
    <source>
        <dbReference type="ARBA" id="ARBA00032598"/>
    </source>
</evidence>
<dbReference type="InterPro" id="IPR029044">
    <property type="entry name" value="Nucleotide-diphossugar_trans"/>
</dbReference>
<evidence type="ECO:0000256" key="5">
    <source>
        <dbReference type="ARBA" id="ARBA00022679"/>
    </source>
</evidence>
<dbReference type="PANTHER" id="PTHR43532">
    <property type="entry name" value="GLUCOSE-1-PHOSPHATE THYMIDYLYLTRANSFERASE"/>
    <property type="match status" value="1"/>
</dbReference>
<comment type="cofactor">
    <cofactor evidence="1">
        <name>Mg(2+)</name>
        <dbReference type="ChEBI" id="CHEBI:18420"/>
    </cofactor>
</comment>
<dbReference type="SUPFAM" id="SSF53448">
    <property type="entry name" value="Nucleotide-diphospho-sugar transferases"/>
    <property type="match status" value="1"/>
</dbReference>
<comment type="catalytic activity">
    <reaction evidence="11">
        <text>dTTP + alpha-D-glucose 1-phosphate + H(+) = dTDP-alpha-D-glucose + diphosphate</text>
        <dbReference type="Rhea" id="RHEA:15225"/>
        <dbReference type="ChEBI" id="CHEBI:15378"/>
        <dbReference type="ChEBI" id="CHEBI:33019"/>
        <dbReference type="ChEBI" id="CHEBI:37568"/>
        <dbReference type="ChEBI" id="CHEBI:57477"/>
        <dbReference type="ChEBI" id="CHEBI:58601"/>
        <dbReference type="EC" id="2.7.7.24"/>
    </reaction>
</comment>
<dbReference type="Gene3D" id="3.90.550.10">
    <property type="entry name" value="Spore Coat Polysaccharide Biosynthesis Protein SpsA, Chain A"/>
    <property type="match status" value="1"/>
</dbReference>
<keyword evidence="5" id="KW-0808">Transferase</keyword>
<reference evidence="13 14" key="1">
    <citation type="submission" date="2016-11" db="EMBL/GenBank/DDBJ databases">
        <title>Paenibacillus species isolates.</title>
        <authorList>
            <person name="Beno S.M."/>
        </authorList>
    </citation>
    <scope>NUCLEOTIDE SEQUENCE [LARGE SCALE GENOMIC DNA]</scope>
    <source>
        <strain evidence="13 14">FSL F4-0100</strain>
    </source>
</reference>
<dbReference type="Proteomes" id="UP000187074">
    <property type="component" value="Unassembled WGS sequence"/>
</dbReference>
<evidence type="ECO:0000259" key="12">
    <source>
        <dbReference type="Pfam" id="PF00483"/>
    </source>
</evidence>
<feature type="domain" description="Nucleotidyl transferase" evidence="12">
    <location>
        <begin position="2"/>
        <end position="235"/>
    </location>
</feature>
<evidence type="ECO:0000256" key="2">
    <source>
        <dbReference type="ARBA" id="ARBA00010480"/>
    </source>
</evidence>
<evidence type="ECO:0000256" key="1">
    <source>
        <dbReference type="ARBA" id="ARBA00001946"/>
    </source>
</evidence>
<keyword evidence="8" id="KW-0460">Magnesium</keyword>
<keyword evidence="7" id="KW-0479">Metal-binding</keyword>
<keyword evidence="6" id="KW-0548">Nucleotidyltransferase</keyword>
<dbReference type="InterPro" id="IPR005908">
    <property type="entry name" value="G1P_thy_trans_l"/>
</dbReference>
<dbReference type="GO" id="GO:0046872">
    <property type="term" value="F:metal ion binding"/>
    <property type="evidence" value="ECO:0007669"/>
    <property type="project" value="UniProtKB-KW"/>
</dbReference>